<dbReference type="Proteomes" id="UP000215767">
    <property type="component" value="Unassembled WGS sequence"/>
</dbReference>
<reference evidence="2" key="1">
    <citation type="submission" date="2017-05" db="EMBL/GenBank/DDBJ databases">
        <title>Complete and WGS of Bordetella genogroups.</title>
        <authorList>
            <person name="Spilker T."/>
            <person name="Lipuma J."/>
        </authorList>
    </citation>
    <scope>NUCLEOTIDE SEQUENCE [LARGE SCALE GENOMIC DNA]</scope>
    <source>
        <strain evidence="2">AU8856</strain>
    </source>
</reference>
<evidence type="ECO:0000313" key="2">
    <source>
        <dbReference type="Proteomes" id="UP000215767"/>
    </source>
</evidence>
<dbReference type="OrthoDB" id="6169380at2"/>
<gene>
    <name evidence="1" type="ORF">CAL28_19920</name>
</gene>
<dbReference type="AlphaFoldDB" id="A0A261UJK6"/>
<dbReference type="EMBL" id="NEVS01000004">
    <property type="protein sequence ID" value="OZI61552.1"/>
    <property type="molecule type" value="Genomic_DNA"/>
</dbReference>
<organism evidence="1 2">
    <name type="scientific">Bordetella genomosp. 11</name>
    <dbReference type="NCBI Taxonomy" id="1416808"/>
    <lineage>
        <taxon>Bacteria</taxon>
        <taxon>Pseudomonadati</taxon>
        <taxon>Pseudomonadota</taxon>
        <taxon>Betaproteobacteria</taxon>
        <taxon>Burkholderiales</taxon>
        <taxon>Alcaligenaceae</taxon>
        <taxon>Bordetella</taxon>
    </lineage>
</organism>
<comment type="caution">
    <text evidence="1">The sequence shown here is derived from an EMBL/GenBank/DDBJ whole genome shotgun (WGS) entry which is preliminary data.</text>
</comment>
<sequence>MAAFYWTPPSAEDRAKAGMRLEDYRPPPPVGLWPDLAEPFSLFVRNHTQWRVGPGGVVGLDYLVFFRELDRLPQQDQDETMDVIRLIERIALEHIYKS</sequence>
<proteinExistence type="predicted"/>
<protein>
    <submittedName>
        <fullName evidence="1">Uncharacterized protein</fullName>
    </submittedName>
</protein>
<evidence type="ECO:0000313" key="1">
    <source>
        <dbReference type="EMBL" id="OZI61552.1"/>
    </source>
</evidence>
<dbReference type="InterPro" id="IPR014915">
    <property type="entry name" value="Phage_TLS_TfmB"/>
</dbReference>
<keyword evidence="2" id="KW-1185">Reference proteome</keyword>
<dbReference type="Pfam" id="PF08809">
    <property type="entry name" value="DUF1799"/>
    <property type="match status" value="1"/>
</dbReference>
<accession>A0A261UJK6</accession>
<name>A0A261UJK6_9BORD</name>